<organism evidence="1 2">
    <name type="scientific">Paramagnetospirillum marisnigri</name>
    <dbReference type="NCBI Taxonomy" id="1285242"/>
    <lineage>
        <taxon>Bacteria</taxon>
        <taxon>Pseudomonadati</taxon>
        <taxon>Pseudomonadota</taxon>
        <taxon>Alphaproteobacteria</taxon>
        <taxon>Rhodospirillales</taxon>
        <taxon>Magnetospirillaceae</taxon>
        <taxon>Paramagnetospirillum</taxon>
    </lineage>
</organism>
<reference evidence="1 2" key="1">
    <citation type="submission" date="2016-04" db="EMBL/GenBank/DDBJ databases">
        <title>Draft genome sequence of freshwater magnetotactic bacteria Magnetospirillum marisnigri SP-1 and Magnetospirillum moscoviense BB-1.</title>
        <authorList>
            <person name="Koziaeva V."/>
            <person name="Dziuba M.V."/>
            <person name="Ivanov T.M."/>
            <person name="Kuznetsov B."/>
            <person name="Grouzdev D.S."/>
        </authorList>
    </citation>
    <scope>NUCLEOTIDE SEQUENCE [LARGE SCALE GENOMIC DNA]</scope>
    <source>
        <strain evidence="1 2">SP-1</strain>
    </source>
</reference>
<evidence type="ECO:0000313" key="2">
    <source>
        <dbReference type="Proteomes" id="UP000078428"/>
    </source>
</evidence>
<keyword evidence="2" id="KW-1185">Reference proteome</keyword>
<dbReference type="Proteomes" id="UP000078428">
    <property type="component" value="Unassembled WGS sequence"/>
</dbReference>
<dbReference type="RefSeq" id="WP_068489645.1">
    <property type="nucleotide sequence ID" value="NZ_LWQT01000037.1"/>
</dbReference>
<evidence type="ECO:0000313" key="1">
    <source>
        <dbReference type="EMBL" id="OAN54027.1"/>
    </source>
</evidence>
<comment type="caution">
    <text evidence="1">The sequence shown here is derived from an EMBL/GenBank/DDBJ whole genome shotgun (WGS) entry which is preliminary data.</text>
</comment>
<sequence>MITTTERYTLADHFDAAALAIVDGAAHGIDDTRHALAVLSSVLWTSDLSPAQEAALGQVMAYLEQLN</sequence>
<dbReference type="AlphaFoldDB" id="A0A178MUZ3"/>
<name>A0A178MUZ3_9PROT</name>
<accession>A0A178MUZ3</accession>
<proteinExistence type="predicted"/>
<gene>
    <name evidence="1" type="ORF">A6A04_12330</name>
</gene>
<dbReference type="EMBL" id="LWQT01000037">
    <property type="protein sequence ID" value="OAN54027.1"/>
    <property type="molecule type" value="Genomic_DNA"/>
</dbReference>
<dbReference type="STRING" id="1285242.A6A04_12330"/>
<protein>
    <submittedName>
        <fullName evidence="1">Uncharacterized protein</fullName>
    </submittedName>
</protein>